<evidence type="ECO:0000259" key="8">
    <source>
        <dbReference type="PROSITE" id="PS50090"/>
    </source>
</evidence>
<dbReference type="GO" id="GO:0045893">
    <property type="term" value="P:positive regulation of DNA-templated transcription"/>
    <property type="evidence" value="ECO:0007669"/>
    <property type="project" value="UniProtKB-ARBA"/>
</dbReference>
<sequence length="482" mass="53366">MVSQGGRCGISNSEGGVGHHVVLKKGPWTAAEDAVLLEYVKRQGEGNWNAVQKNSGLQRCGKSCRLRWANHLRPFLKKGPFTPDEEKTIIDLHSKIGNKWARMAAQLPGRTDNEIKNYWNTRLKRRQRAGLPVYPMDLLQQQYNQQHQQPPNISVSPSSSFASIISAAAAASPSASHPTFHRRLNQNSINLMKNCTPLDLLNHPTYCNNMTGTKSIPFLSRGLINNHPFSFQNSVLLNQSFSGKSLLFDANLGHNSSPIPLPVTATNTTNSFDLMRLSGMGTDNNELSSIQNTIQTSNNSGYMESDDVMGGASSGGDEQCDKIARGNSGLLGDLLQESQAIKRCEDSEDKDINGEEDGLSKDAFQDFKNCNIDLMSNVPKHISHSGLSISDRSNIGMNHEKAEVAEEMNIMDDDLMRLLDCPSPVCIPDWYDVGSSTNTSNYSSREPSNVTPTYFSNVKKDEDDDWDENFCCWNNMPRVLNS</sequence>
<evidence type="ECO:0000256" key="3">
    <source>
        <dbReference type="ARBA" id="ARBA00023015"/>
    </source>
</evidence>
<dbReference type="GO" id="GO:0048235">
    <property type="term" value="P:pollen sperm cell differentiation"/>
    <property type="evidence" value="ECO:0007669"/>
    <property type="project" value="UniProtKB-ARBA"/>
</dbReference>
<dbReference type="InterPro" id="IPR001005">
    <property type="entry name" value="SANT/Myb"/>
</dbReference>
<dbReference type="FunFam" id="1.10.10.60:FF:000119">
    <property type="entry name" value="Transcription factor GAMYB"/>
    <property type="match status" value="1"/>
</dbReference>
<evidence type="ECO:0000259" key="9">
    <source>
        <dbReference type="PROSITE" id="PS51294"/>
    </source>
</evidence>
<evidence type="ECO:0000256" key="4">
    <source>
        <dbReference type="ARBA" id="ARBA00023125"/>
    </source>
</evidence>
<dbReference type="Gramene" id="KZM96028">
    <property type="protein sequence ID" value="KZM96028"/>
    <property type="gene ID" value="DCAR_019270"/>
</dbReference>
<dbReference type="CDD" id="cd00167">
    <property type="entry name" value="SANT"/>
    <property type="match status" value="2"/>
</dbReference>
<dbReference type="GO" id="GO:0005634">
    <property type="term" value="C:nucleus"/>
    <property type="evidence" value="ECO:0007669"/>
    <property type="project" value="UniProtKB-SubCell"/>
</dbReference>
<keyword evidence="6" id="KW-0804">Transcription</keyword>
<dbReference type="FunFam" id="1.10.10.60:FF:000001">
    <property type="entry name" value="MYB-related transcription factor"/>
    <property type="match status" value="1"/>
</dbReference>
<feature type="domain" description="HTH myb-type" evidence="9">
    <location>
        <begin position="20"/>
        <end position="72"/>
    </location>
</feature>
<dbReference type="AlphaFoldDB" id="A0A164ZJY9"/>
<evidence type="ECO:0000313" key="10">
    <source>
        <dbReference type="EMBL" id="KZM96028.1"/>
    </source>
</evidence>
<evidence type="ECO:0000256" key="6">
    <source>
        <dbReference type="ARBA" id="ARBA00023163"/>
    </source>
</evidence>
<evidence type="ECO:0000256" key="7">
    <source>
        <dbReference type="ARBA" id="ARBA00023242"/>
    </source>
</evidence>
<feature type="domain" description="Myb-like" evidence="8">
    <location>
        <begin position="73"/>
        <end position="123"/>
    </location>
</feature>
<feature type="domain" description="Myb-like" evidence="8">
    <location>
        <begin position="20"/>
        <end position="72"/>
    </location>
</feature>
<evidence type="ECO:0000313" key="11">
    <source>
        <dbReference type="EMBL" id="WOH02666.1"/>
    </source>
</evidence>
<keyword evidence="4" id="KW-0238">DNA-binding</keyword>
<proteinExistence type="predicted"/>
<feature type="domain" description="HTH myb-type" evidence="9">
    <location>
        <begin position="73"/>
        <end position="127"/>
    </location>
</feature>
<dbReference type="SMART" id="SM00717">
    <property type="entry name" value="SANT"/>
    <property type="match status" value="2"/>
</dbReference>
<dbReference type="Pfam" id="PF00249">
    <property type="entry name" value="Myb_DNA-binding"/>
    <property type="match status" value="2"/>
</dbReference>
<gene>
    <name evidence="10" type="ORF">DCAR_019270</name>
    <name evidence="11" type="ORF">DCAR_0522055</name>
</gene>
<dbReference type="GO" id="GO:0003677">
    <property type="term" value="F:DNA binding"/>
    <property type="evidence" value="ECO:0007669"/>
    <property type="project" value="UniProtKB-KW"/>
</dbReference>
<reference evidence="10" key="1">
    <citation type="journal article" date="2016" name="Nat. Genet.">
        <title>A high-quality carrot genome assembly provides new insights into carotenoid accumulation and asterid genome evolution.</title>
        <authorList>
            <person name="Iorizzo M."/>
            <person name="Ellison S."/>
            <person name="Senalik D."/>
            <person name="Zeng P."/>
            <person name="Satapoomin P."/>
            <person name="Huang J."/>
            <person name="Bowman M."/>
            <person name="Iovene M."/>
            <person name="Sanseverino W."/>
            <person name="Cavagnaro P."/>
            <person name="Yildiz M."/>
            <person name="Macko-Podgorni A."/>
            <person name="Moranska E."/>
            <person name="Grzebelus E."/>
            <person name="Grzebelus D."/>
            <person name="Ashrafi H."/>
            <person name="Zheng Z."/>
            <person name="Cheng S."/>
            <person name="Spooner D."/>
            <person name="Van Deynze A."/>
            <person name="Simon P."/>
        </authorList>
    </citation>
    <scope>NUCLEOTIDE SEQUENCE [LARGE SCALE GENOMIC DNA]</scope>
    <source>
        <tissue evidence="10">Leaf</tissue>
    </source>
</reference>
<dbReference type="PANTHER" id="PTHR47995">
    <property type="entry name" value="TRANSCRIPTION FACTOR MYB33-RELATED"/>
    <property type="match status" value="1"/>
</dbReference>
<keyword evidence="5" id="KW-0010">Activator</keyword>
<name>A0A164ZJY9_DAUCS</name>
<dbReference type="GO" id="GO:0040008">
    <property type="term" value="P:regulation of growth"/>
    <property type="evidence" value="ECO:0007669"/>
    <property type="project" value="UniProtKB-ARBA"/>
</dbReference>
<keyword evidence="3" id="KW-0805">Transcription regulation</keyword>
<dbReference type="SUPFAM" id="SSF46689">
    <property type="entry name" value="Homeodomain-like"/>
    <property type="match status" value="1"/>
</dbReference>
<keyword evidence="7" id="KW-0539">Nucleus</keyword>
<dbReference type="InterPro" id="IPR017930">
    <property type="entry name" value="Myb_dom"/>
</dbReference>
<dbReference type="PROSITE" id="PS50090">
    <property type="entry name" value="MYB_LIKE"/>
    <property type="match status" value="2"/>
</dbReference>
<keyword evidence="2" id="KW-0677">Repeat</keyword>
<protein>
    <submittedName>
        <fullName evidence="10">Uncharacterized protein</fullName>
    </submittedName>
</protein>
<evidence type="ECO:0000256" key="5">
    <source>
        <dbReference type="ARBA" id="ARBA00023159"/>
    </source>
</evidence>
<accession>A0A164ZJY9</accession>
<evidence type="ECO:0000256" key="2">
    <source>
        <dbReference type="ARBA" id="ARBA00022737"/>
    </source>
</evidence>
<dbReference type="Gene3D" id="1.10.10.60">
    <property type="entry name" value="Homeodomain-like"/>
    <property type="match status" value="2"/>
</dbReference>
<organism evidence="10">
    <name type="scientific">Daucus carota subsp. sativus</name>
    <name type="common">Carrot</name>
    <dbReference type="NCBI Taxonomy" id="79200"/>
    <lineage>
        <taxon>Eukaryota</taxon>
        <taxon>Viridiplantae</taxon>
        <taxon>Streptophyta</taxon>
        <taxon>Embryophyta</taxon>
        <taxon>Tracheophyta</taxon>
        <taxon>Spermatophyta</taxon>
        <taxon>Magnoliopsida</taxon>
        <taxon>eudicotyledons</taxon>
        <taxon>Gunneridae</taxon>
        <taxon>Pentapetalae</taxon>
        <taxon>asterids</taxon>
        <taxon>campanulids</taxon>
        <taxon>Apiales</taxon>
        <taxon>Apiaceae</taxon>
        <taxon>Apioideae</taxon>
        <taxon>Scandiceae</taxon>
        <taxon>Daucinae</taxon>
        <taxon>Daucus</taxon>
        <taxon>Daucus sect. Daucus</taxon>
    </lineage>
</organism>
<dbReference type="EMBL" id="LNRQ01000005">
    <property type="protein sequence ID" value="KZM96028.1"/>
    <property type="molecule type" value="Genomic_DNA"/>
</dbReference>
<dbReference type="Proteomes" id="UP000077755">
    <property type="component" value="Chromosome 5"/>
</dbReference>
<dbReference type="InterPro" id="IPR009057">
    <property type="entry name" value="Homeodomain-like_sf"/>
</dbReference>
<comment type="subcellular location">
    <subcellularLocation>
        <location evidence="1">Nucleus</location>
    </subcellularLocation>
</comment>
<dbReference type="KEGG" id="dcr:108222697"/>
<dbReference type="EMBL" id="CP093347">
    <property type="protein sequence ID" value="WOH02666.1"/>
    <property type="molecule type" value="Genomic_DNA"/>
</dbReference>
<reference evidence="11" key="2">
    <citation type="submission" date="2022-03" db="EMBL/GenBank/DDBJ databases">
        <title>Draft title - Genomic analysis of global carrot germplasm unveils the trajectory of domestication and the origin of high carotenoid orange carrot.</title>
        <authorList>
            <person name="Iorizzo M."/>
            <person name="Ellison S."/>
            <person name="Senalik D."/>
            <person name="Macko-Podgorni A."/>
            <person name="Grzebelus D."/>
            <person name="Bostan H."/>
            <person name="Rolling W."/>
            <person name="Curaba J."/>
            <person name="Simon P."/>
        </authorList>
    </citation>
    <scope>NUCLEOTIDE SEQUENCE</scope>
    <source>
        <tissue evidence="11">Leaf</tissue>
    </source>
</reference>
<keyword evidence="12" id="KW-1185">Reference proteome</keyword>
<dbReference type="OrthoDB" id="2143914at2759"/>
<evidence type="ECO:0000313" key="12">
    <source>
        <dbReference type="Proteomes" id="UP000077755"/>
    </source>
</evidence>
<dbReference type="PROSITE" id="PS51294">
    <property type="entry name" value="HTH_MYB"/>
    <property type="match status" value="2"/>
</dbReference>
<evidence type="ECO:0000256" key="1">
    <source>
        <dbReference type="ARBA" id="ARBA00004123"/>
    </source>
</evidence>
<dbReference type="PANTHER" id="PTHR47995:SF32">
    <property type="entry name" value="HOMEODOMAIN-LIKE PROTEIN-RELATED"/>
    <property type="match status" value="1"/>
</dbReference>